<dbReference type="Proteomes" id="UP000318416">
    <property type="component" value="Unassembled WGS sequence"/>
</dbReference>
<dbReference type="EMBL" id="VIVR01000001">
    <property type="protein sequence ID" value="TWE21770.1"/>
    <property type="molecule type" value="Genomic_DNA"/>
</dbReference>
<evidence type="ECO:0000313" key="4">
    <source>
        <dbReference type="Proteomes" id="UP000318416"/>
    </source>
</evidence>
<keyword evidence="4" id="KW-1185">Reference proteome</keyword>
<organism evidence="3 4">
    <name type="scientific">Kitasatospora atroaurantiaca</name>
    <dbReference type="NCBI Taxonomy" id="285545"/>
    <lineage>
        <taxon>Bacteria</taxon>
        <taxon>Bacillati</taxon>
        <taxon>Actinomycetota</taxon>
        <taxon>Actinomycetes</taxon>
        <taxon>Kitasatosporales</taxon>
        <taxon>Streptomycetaceae</taxon>
        <taxon>Kitasatospora</taxon>
    </lineage>
</organism>
<dbReference type="InterPro" id="IPR010895">
    <property type="entry name" value="CHRD"/>
</dbReference>
<dbReference type="Pfam" id="PF07452">
    <property type="entry name" value="CHRD"/>
    <property type="match status" value="2"/>
</dbReference>
<sequence length="323" mass="33385">MWKRKILTVPLSIALLGAAAATGHASPSHDHTSTPSSNPQAATVVAARFDDKASYFQARLSGRNEVPAPGGKAVNDPDGSAVAIIKVKGPVVSFALGWKGMQAPSLIHIHQGRPGVNGDVKANLTTTALPESVTAAAGAVNVSDPAALDALRGDPSGFYVNLHTPEFPGGAVRGQLTALNRPVDLMSVVRAGSLSTFMDGGQEVPVAGKPAVGDPDGFASNFLKVRETELTYGFVWVGIAPPTLGHIHQGKAGTNGDVKVPLFTTPVPAGIFAITGTVGGVDRELLKNIRSNPAGFYTNLHTVEFPGGAVRGQIHKTPRYSGD</sequence>
<evidence type="ECO:0000259" key="2">
    <source>
        <dbReference type="PROSITE" id="PS50933"/>
    </source>
</evidence>
<feature type="chain" id="PRO_5039296895" evidence="1">
    <location>
        <begin position="26"/>
        <end position="323"/>
    </location>
</feature>
<dbReference type="SMART" id="SM00754">
    <property type="entry name" value="CHRD"/>
    <property type="match status" value="2"/>
</dbReference>
<evidence type="ECO:0000256" key="1">
    <source>
        <dbReference type="SAM" id="SignalP"/>
    </source>
</evidence>
<accession>A0A561F1M7</accession>
<dbReference type="AlphaFoldDB" id="A0A561F1M7"/>
<reference evidence="3 4" key="1">
    <citation type="submission" date="2019-06" db="EMBL/GenBank/DDBJ databases">
        <title>Sequencing the genomes of 1000 actinobacteria strains.</title>
        <authorList>
            <person name="Klenk H.-P."/>
        </authorList>
    </citation>
    <scope>NUCLEOTIDE SEQUENCE [LARGE SCALE GENOMIC DNA]</scope>
    <source>
        <strain evidence="3 4">DSM 41649</strain>
    </source>
</reference>
<proteinExistence type="predicted"/>
<name>A0A561F1M7_9ACTN</name>
<gene>
    <name evidence="3" type="ORF">FB465_6985</name>
</gene>
<protein>
    <submittedName>
        <fullName evidence="3">CHRD domain-containing protein</fullName>
    </submittedName>
</protein>
<dbReference type="PROSITE" id="PS50933">
    <property type="entry name" value="CHRD"/>
    <property type="match status" value="1"/>
</dbReference>
<comment type="caution">
    <text evidence="3">The sequence shown here is derived from an EMBL/GenBank/DDBJ whole genome shotgun (WGS) entry which is preliminary data.</text>
</comment>
<feature type="domain" description="CHRD" evidence="2">
    <location>
        <begin position="52"/>
        <end position="181"/>
    </location>
</feature>
<feature type="signal peptide" evidence="1">
    <location>
        <begin position="1"/>
        <end position="25"/>
    </location>
</feature>
<dbReference type="RefSeq" id="WP_145796886.1">
    <property type="nucleotide sequence ID" value="NZ_BAAABR010000078.1"/>
</dbReference>
<dbReference type="OrthoDB" id="8901345at2"/>
<keyword evidence="1" id="KW-0732">Signal</keyword>
<evidence type="ECO:0000313" key="3">
    <source>
        <dbReference type="EMBL" id="TWE21770.1"/>
    </source>
</evidence>